<gene>
    <name evidence="1" type="ORF">R4Y45_06225</name>
</gene>
<protein>
    <submittedName>
        <fullName evidence="1">Uncharacterized protein</fullName>
    </submittedName>
</protein>
<evidence type="ECO:0000313" key="2">
    <source>
        <dbReference type="Proteomes" id="UP001377804"/>
    </source>
</evidence>
<evidence type="ECO:0000313" key="1">
    <source>
        <dbReference type="EMBL" id="MEJ6348811.1"/>
    </source>
</evidence>
<accession>A0ABU8SHJ0</accession>
<dbReference type="Proteomes" id="UP001377804">
    <property type="component" value="Unassembled WGS sequence"/>
</dbReference>
<sequence length="68" mass="8251">MLHRLTEEDIIQQNYDEAEQYLDEYGVVNFLKKYKGYNDLQIGKELEDFIFNIDEYKDKKELIEDAIL</sequence>
<comment type="caution">
    <text evidence="1">The sequence shown here is derived from an EMBL/GenBank/DDBJ whole genome shotgun (WGS) entry which is preliminary data.</text>
</comment>
<keyword evidence="2" id="KW-1185">Reference proteome</keyword>
<dbReference type="EMBL" id="JAWMWG010000003">
    <property type="protein sequence ID" value="MEJ6348811.1"/>
    <property type="molecule type" value="Genomic_DNA"/>
</dbReference>
<proteinExistence type="predicted"/>
<reference evidence="1 2" key="1">
    <citation type="submission" date="2023-10" db="EMBL/GenBank/DDBJ databases">
        <title>Holzapfeliella saturejae sp. nov. isolated from Satureja montana flowers.</title>
        <authorList>
            <person name="Alcantara C."/>
            <person name="Zuniga M."/>
            <person name="Landete J.M."/>
            <person name="Monedero V."/>
        </authorList>
    </citation>
    <scope>NUCLEOTIDE SEQUENCE [LARGE SCALE GENOMIC DNA]</scope>
    <source>
        <strain evidence="1 2">He02</strain>
    </source>
</reference>
<name>A0ABU8SHJ0_9LACO</name>
<organism evidence="1 2">
    <name type="scientific">Holzapfeliella saturejae</name>
    <dbReference type="NCBI Taxonomy" id="3082953"/>
    <lineage>
        <taxon>Bacteria</taxon>
        <taxon>Bacillati</taxon>
        <taxon>Bacillota</taxon>
        <taxon>Bacilli</taxon>
        <taxon>Lactobacillales</taxon>
        <taxon>Lactobacillaceae</taxon>
        <taxon>Holzapfeliella</taxon>
    </lineage>
</organism>
<dbReference type="RefSeq" id="WP_339970316.1">
    <property type="nucleotide sequence ID" value="NZ_JAWMWG010000003.1"/>
</dbReference>